<evidence type="ECO:0000313" key="2">
    <source>
        <dbReference type="Proteomes" id="UP000308267"/>
    </source>
</evidence>
<evidence type="ECO:0000313" key="1">
    <source>
        <dbReference type="EMBL" id="TGZ46713.1"/>
    </source>
</evidence>
<accession>A0A4S2KBS2</accession>
<dbReference type="Proteomes" id="UP000308267">
    <property type="component" value="Unassembled WGS sequence"/>
</dbReference>
<comment type="caution">
    <text evidence="1">The sequence shown here is derived from an EMBL/GenBank/DDBJ whole genome shotgun (WGS) entry which is preliminary data.</text>
</comment>
<sequence length="83" mass="9543">MELNKKNPIELHPHNIVCLAVSLMLVDLYAQNSRTTGGRLCWVNIQPYFNGVSPKYQENVFIGEWRMGPFWPYKAVRCVADSS</sequence>
<reference evidence="1 2" key="1">
    <citation type="journal article" date="2019" name="BMC Genomics">
        <title>New insights from Opisthorchis felineus genome: update on genomics of the epidemiologically important liver flukes.</title>
        <authorList>
            <person name="Ershov N.I."/>
            <person name="Mordvinov V.A."/>
            <person name="Prokhortchouk E.B."/>
            <person name="Pakharukova M.Y."/>
            <person name="Gunbin K.V."/>
            <person name="Ustyantsev K."/>
            <person name="Genaev M.A."/>
            <person name="Blinov A.G."/>
            <person name="Mazur A."/>
            <person name="Boulygina E."/>
            <person name="Tsygankova S."/>
            <person name="Khrameeva E."/>
            <person name="Chekanov N."/>
            <person name="Fan G."/>
            <person name="Xiao A."/>
            <person name="Zhang H."/>
            <person name="Xu X."/>
            <person name="Yang H."/>
            <person name="Solovyev V."/>
            <person name="Lee S.M."/>
            <person name="Liu X."/>
            <person name="Afonnikov D.A."/>
            <person name="Skryabin K.G."/>
        </authorList>
    </citation>
    <scope>NUCLEOTIDE SEQUENCE [LARGE SCALE GENOMIC DNA]</scope>
    <source>
        <strain evidence="1">AK-0245</strain>
        <tissue evidence="1">Whole organism</tissue>
    </source>
</reference>
<keyword evidence="2" id="KW-1185">Reference proteome</keyword>
<dbReference type="EMBL" id="SJOL01012064">
    <property type="protein sequence ID" value="TGZ46713.1"/>
    <property type="molecule type" value="Genomic_DNA"/>
</dbReference>
<protein>
    <submittedName>
        <fullName evidence="1">Uncharacterized protein</fullName>
    </submittedName>
</protein>
<organism evidence="1 2">
    <name type="scientific">Opisthorchis felineus</name>
    <dbReference type="NCBI Taxonomy" id="147828"/>
    <lineage>
        <taxon>Eukaryota</taxon>
        <taxon>Metazoa</taxon>
        <taxon>Spiralia</taxon>
        <taxon>Lophotrochozoa</taxon>
        <taxon>Platyhelminthes</taxon>
        <taxon>Trematoda</taxon>
        <taxon>Digenea</taxon>
        <taxon>Opisthorchiida</taxon>
        <taxon>Opisthorchiata</taxon>
        <taxon>Opisthorchiidae</taxon>
        <taxon>Opisthorchis</taxon>
    </lineage>
</organism>
<proteinExistence type="predicted"/>
<dbReference type="AlphaFoldDB" id="A0A4S2KBS2"/>
<name>A0A4S2KBS2_OPIFE</name>
<gene>
    <name evidence="1" type="ORF">CRM22_011080</name>
</gene>